<protein>
    <submittedName>
        <fullName evidence="4">Phospholipase D family protein</fullName>
    </submittedName>
</protein>
<reference evidence="5" key="1">
    <citation type="journal article" date="2019" name="Int. J. Syst. Evol. Microbiol.">
        <title>The Global Catalogue of Microorganisms (GCM) 10K type strain sequencing project: providing services to taxonomists for standard genome sequencing and annotation.</title>
        <authorList>
            <consortium name="The Broad Institute Genomics Platform"/>
            <consortium name="The Broad Institute Genome Sequencing Center for Infectious Disease"/>
            <person name="Wu L."/>
            <person name="Ma J."/>
        </authorList>
    </citation>
    <scope>NUCLEOTIDE SEQUENCE [LARGE SCALE GENOMIC DNA]</scope>
    <source>
        <strain evidence="5">JCM 18401</strain>
    </source>
</reference>
<evidence type="ECO:0000256" key="1">
    <source>
        <dbReference type="SAM" id="MobiDB-lite"/>
    </source>
</evidence>
<dbReference type="SUPFAM" id="SSF56024">
    <property type="entry name" value="Phospholipase D/nuclease"/>
    <property type="match status" value="2"/>
</dbReference>
<name>A0ABP9EPJ0_9GAMM</name>
<feature type="domain" description="PLD phosphodiesterase" evidence="3">
    <location>
        <begin position="412"/>
        <end position="439"/>
    </location>
</feature>
<dbReference type="InterPro" id="IPR025202">
    <property type="entry name" value="PLD-like_dom"/>
</dbReference>
<feature type="region of interest" description="Disordered" evidence="1">
    <location>
        <begin position="26"/>
        <end position="46"/>
    </location>
</feature>
<dbReference type="RefSeq" id="WP_345333791.1">
    <property type="nucleotide sequence ID" value="NZ_BAABJZ010000011.1"/>
</dbReference>
<keyword evidence="5" id="KW-1185">Reference proteome</keyword>
<dbReference type="EMBL" id="BAABJZ010000011">
    <property type="protein sequence ID" value="GAA4877722.1"/>
    <property type="molecule type" value="Genomic_DNA"/>
</dbReference>
<dbReference type="PROSITE" id="PS51257">
    <property type="entry name" value="PROKAR_LIPOPROTEIN"/>
    <property type="match status" value="1"/>
</dbReference>
<dbReference type="PANTHER" id="PTHR21248">
    <property type="entry name" value="CARDIOLIPIN SYNTHASE"/>
    <property type="match status" value="1"/>
</dbReference>
<dbReference type="CDD" id="cd09113">
    <property type="entry name" value="PLDc_ymdC_like_2"/>
    <property type="match status" value="1"/>
</dbReference>
<evidence type="ECO:0000313" key="4">
    <source>
        <dbReference type="EMBL" id="GAA4877722.1"/>
    </source>
</evidence>
<organism evidence="4 5">
    <name type="scientific">Ferrimonas pelagia</name>
    <dbReference type="NCBI Taxonomy" id="1177826"/>
    <lineage>
        <taxon>Bacteria</taxon>
        <taxon>Pseudomonadati</taxon>
        <taxon>Pseudomonadota</taxon>
        <taxon>Gammaproteobacteria</taxon>
        <taxon>Alteromonadales</taxon>
        <taxon>Ferrimonadaceae</taxon>
        <taxon>Ferrimonas</taxon>
    </lineage>
</organism>
<feature type="chain" id="PRO_5047087436" evidence="2">
    <location>
        <begin position="28"/>
        <end position="521"/>
    </location>
</feature>
<dbReference type="InterPro" id="IPR001736">
    <property type="entry name" value="PLipase_D/transphosphatidylase"/>
</dbReference>
<sequence length="521" mass="57579">MLRMRRFALLAALLLCACSSMPKERHASPSYASPQDTPGTLSALLSPSRTANPDLSGLALLQDPRHALQARLAMAAMAEHTLDLQYYIWHGDQSGLALLQAVLQAAERGVRVRILLDDHTLKNADAPLAQLAQLPNLEIKLYNPYGKRRSGSFARTLAFLGEFNRLNHRMHNKVMVADNQLAIVGGRNIGDEYFGLSAHSNFQDLDVFVAGHAVRDLSSSFDLYWNSNWAISAASIWRHSLNKLNPPAPADPAIIQAKLAKGRAQFPASPYPLELDRHQVSAELADLPDRLYWGVAVVTADPPRKDLAKQPSATAVSELLSSLGQSAAEEILISAPYFVPESLTLKGIQQLTDNGVEIKVLTNSLQASDVKVAHYGYVVRRQQALDSGAQLFEYRPDARSGQQTQPASARNVPLALHAKVAVYDRKRVYIGSANLDPRSLWLNTEIGLIVDDPHFATEVAQLLLRDMSAHSAYQLERHGEQLCWRALTEGSVQIVCQEPGLRWRDCIGIWLNRILPIEQQL</sequence>
<dbReference type="Gene3D" id="3.30.870.10">
    <property type="entry name" value="Endonuclease Chain A"/>
    <property type="match status" value="2"/>
</dbReference>
<feature type="compositionally biased region" description="Polar residues" evidence="1">
    <location>
        <begin position="30"/>
        <end position="46"/>
    </location>
</feature>
<dbReference type="PROSITE" id="PS50035">
    <property type="entry name" value="PLD"/>
    <property type="match status" value="2"/>
</dbReference>
<evidence type="ECO:0000259" key="3">
    <source>
        <dbReference type="PROSITE" id="PS50035"/>
    </source>
</evidence>
<evidence type="ECO:0000256" key="2">
    <source>
        <dbReference type="SAM" id="SignalP"/>
    </source>
</evidence>
<dbReference type="Pfam" id="PF13091">
    <property type="entry name" value="PLDc_2"/>
    <property type="match status" value="2"/>
</dbReference>
<dbReference type="PANTHER" id="PTHR21248:SF12">
    <property type="entry name" value="CARDIOLIPIN SYNTHASE C"/>
    <property type="match status" value="1"/>
</dbReference>
<feature type="domain" description="PLD phosphodiesterase" evidence="3">
    <location>
        <begin position="166"/>
        <end position="193"/>
    </location>
</feature>
<proteinExistence type="predicted"/>
<accession>A0ABP9EPJ0</accession>
<feature type="signal peptide" evidence="2">
    <location>
        <begin position="1"/>
        <end position="27"/>
    </location>
</feature>
<dbReference type="CDD" id="cd09111">
    <property type="entry name" value="PLDc_ymdC_like_1"/>
    <property type="match status" value="1"/>
</dbReference>
<dbReference type="Proteomes" id="UP001499988">
    <property type="component" value="Unassembled WGS sequence"/>
</dbReference>
<keyword evidence="2" id="KW-0732">Signal</keyword>
<gene>
    <name evidence="4" type="ORF">GCM10023333_08680</name>
</gene>
<comment type="caution">
    <text evidence="4">The sequence shown here is derived from an EMBL/GenBank/DDBJ whole genome shotgun (WGS) entry which is preliminary data.</text>
</comment>
<evidence type="ECO:0000313" key="5">
    <source>
        <dbReference type="Proteomes" id="UP001499988"/>
    </source>
</evidence>
<dbReference type="SMART" id="SM00155">
    <property type="entry name" value="PLDc"/>
    <property type="match status" value="2"/>
</dbReference>